<evidence type="ECO:0000256" key="1">
    <source>
        <dbReference type="SAM" id="SignalP"/>
    </source>
</evidence>
<evidence type="ECO:0000313" key="2">
    <source>
        <dbReference type="EMBL" id="CCO20508.1"/>
    </source>
</evidence>
<keyword evidence="3" id="KW-1185">Reference proteome</keyword>
<dbReference type="RefSeq" id="XP_007508404.1">
    <property type="nucleotide sequence ID" value="XM_007508342.1"/>
</dbReference>
<evidence type="ECO:0008006" key="4">
    <source>
        <dbReference type="Google" id="ProtNLM"/>
    </source>
</evidence>
<dbReference type="Proteomes" id="UP000198341">
    <property type="component" value="Chromosome 17"/>
</dbReference>
<dbReference type="AlphaFoldDB" id="K8FDI4"/>
<sequence>MVAKRVGFALTLCAVILSSFGAKPASANFPVVRFKNSTVGIVTEKSGDVLIRGNLVSMNGDLVLSENGNVINVTEAMINLRAKEKDMVARVSKIRESGRLRNFGCNPLNTEYIEKNTTSGEYGECVCKEGYAGVECESIA</sequence>
<protein>
    <recommendedName>
        <fullName evidence="4">EGF-like domain-containing protein</fullName>
    </recommendedName>
</protein>
<name>K8FDI4_9CHLO</name>
<feature type="signal peptide" evidence="1">
    <location>
        <begin position="1"/>
        <end position="27"/>
    </location>
</feature>
<gene>
    <name evidence="2" type="ordered locus">Bathy17g00250</name>
</gene>
<proteinExistence type="predicted"/>
<evidence type="ECO:0000313" key="3">
    <source>
        <dbReference type="Proteomes" id="UP000198341"/>
    </source>
</evidence>
<accession>K8FDI4</accession>
<reference evidence="2 3" key="1">
    <citation type="submission" date="2011-10" db="EMBL/GenBank/DDBJ databases">
        <authorList>
            <person name="Genoscope - CEA"/>
        </authorList>
    </citation>
    <scope>NUCLEOTIDE SEQUENCE [LARGE SCALE GENOMIC DNA]</scope>
    <source>
        <strain evidence="2 3">RCC 1105</strain>
    </source>
</reference>
<dbReference type="GeneID" id="19010957"/>
<dbReference type="KEGG" id="bpg:Bathy17g00250"/>
<dbReference type="EMBL" id="FO082262">
    <property type="protein sequence ID" value="CCO20508.1"/>
    <property type="molecule type" value="Genomic_DNA"/>
</dbReference>
<keyword evidence="1" id="KW-0732">Signal</keyword>
<organism evidence="2 3">
    <name type="scientific">Bathycoccus prasinos</name>
    <dbReference type="NCBI Taxonomy" id="41875"/>
    <lineage>
        <taxon>Eukaryota</taxon>
        <taxon>Viridiplantae</taxon>
        <taxon>Chlorophyta</taxon>
        <taxon>Mamiellophyceae</taxon>
        <taxon>Mamiellales</taxon>
        <taxon>Bathycoccaceae</taxon>
        <taxon>Bathycoccus</taxon>
    </lineage>
</organism>
<feature type="chain" id="PRO_5003917585" description="EGF-like domain-containing protein" evidence="1">
    <location>
        <begin position="28"/>
        <end position="140"/>
    </location>
</feature>